<dbReference type="Gene3D" id="3.40.50.150">
    <property type="entry name" value="Vaccinia Virus protein VP39"/>
    <property type="match status" value="1"/>
</dbReference>
<feature type="chain" id="PRO_5032473851" evidence="2">
    <location>
        <begin position="23"/>
        <end position="352"/>
    </location>
</feature>
<dbReference type="GO" id="GO:0008168">
    <property type="term" value="F:methyltransferase activity"/>
    <property type="evidence" value="ECO:0007669"/>
    <property type="project" value="UniProtKB-KW"/>
</dbReference>
<keyword evidence="3" id="KW-0808">Transferase</keyword>
<sequence>MRKTLALLALVPLLGACGEPGASQEMQEGDGQANAPGTEAPDQPTERGDMAPDESGTVYTPGINPEGSPNPNAPIGTDPQPQPDEPEGDGEMDIEAILEGDWRTDEERARDQYRHPAETLAFFGLEPDMTVVEVWPGGGWYTKVIAPYLAEGGGTYYAAGFDPEADSQYMKDGLQRFRETFVEDEDTYGDVNMSVLAADKIDVAPAGSADMVLTFRNVHNWVMNGFAEDAFAGFYEALKPGGVLGVVDHRLPEDADDAMERSSGYVKVSTVRDLAESAGFEYLGSSEANANPQDDADHPFGVWTLPPTSRTSGSDGAAPADFDPEEYAAIGESDRFTLKFQKPLAADGALME</sequence>
<dbReference type="InterPro" id="IPR029063">
    <property type="entry name" value="SAM-dependent_MTases_sf"/>
</dbReference>
<organism evidence="3 4">
    <name type="scientific">Parvularcula dongshanensis</name>
    <dbReference type="NCBI Taxonomy" id="1173995"/>
    <lineage>
        <taxon>Bacteria</taxon>
        <taxon>Pseudomonadati</taxon>
        <taxon>Pseudomonadota</taxon>
        <taxon>Alphaproteobacteria</taxon>
        <taxon>Parvularculales</taxon>
        <taxon>Parvularculaceae</taxon>
        <taxon>Parvularcula</taxon>
    </lineage>
</organism>
<dbReference type="GO" id="GO:0032259">
    <property type="term" value="P:methylation"/>
    <property type="evidence" value="ECO:0007669"/>
    <property type="project" value="UniProtKB-KW"/>
</dbReference>
<evidence type="ECO:0000313" key="4">
    <source>
        <dbReference type="Proteomes" id="UP000563524"/>
    </source>
</evidence>
<dbReference type="EMBL" id="JACHOB010000001">
    <property type="protein sequence ID" value="MBB4657586.1"/>
    <property type="molecule type" value="Genomic_DNA"/>
</dbReference>
<name>A0A840HXM9_9PROT</name>
<accession>A0A840HXM9</accession>
<dbReference type="RefSeq" id="WP_183814803.1">
    <property type="nucleotide sequence ID" value="NZ_JACHOB010000001.1"/>
</dbReference>
<dbReference type="PROSITE" id="PS51257">
    <property type="entry name" value="PROKAR_LIPOPROTEIN"/>
    <property type="match status" value="1"/>
</dbReference>
<evidence type="ECO:0000256" key="1">
    <source>
        <dbReference type="SAM" id="MobiDB-lite"/>
    </source>
</evidence>
<dbReference type="Proteomes" id="UP000563524">
    <property type="component" value="Unassembled WGS sequence"/>
</dbReference>
<feature type="region of interest" description="Disordered" evidence="1">
    <location>
        <begin position="286"/>
        <end position="322"/>
    </location>
</feature>
<dbReference type="SUPFAM" id="SSF53335">
    <property type="entry name" value="S-adenosyl-L-methionine-dependent methyltransferases"/>
    <property type="match status" value="1"/>
</dbReference>
<protein>
    <submittedName>
        <fullName evidence="3">Putative methyltransferase</fullName>
    </submittedName>
</protein>
<reference evidence="3 4" key="1">
    <citation type="submission" date="2020-08" db="EMBL/GenBank/DDBJ databases">
        <title>Genomic Encyclopedia of Type Strains, Phase IV (KMG-IV): sequencing the most valuable type-strain genomes for metagenomic binning, comparative biology and taxonomic classification.</title>
        <authorList>
            <person name="Goeker M."/>
        </authorList>
    </citation>
    <scope>NUCLEOTIDE SEQUENCE [LARGE SCALE GENOMIC DNA]</scope>
    <source>
        <strain evidence="3 4">DSM 102850</strain>
    </source>
</reference>
<feature type="signal peptide" evidence="2">
    <location>
        <begin position="1"/>
        <end position="22"/>
    </location>
</feature>
<evidence type="ECO:0000313" key="3">
    <source>
        <dbReference type="EMBL" id="MBB4657586.1"/>
    </source>
</evidence>
<comment type="caution">
    <text evidence="3">The sequence shown here is derived from an EMBL/GenBank/DDBJ whole genome shotgun (WGS) entry which is preliminary data.</text>
</comment>
<keyword evidence="4" id="KW-1185">Reference proteome</keyword>
<evidence type="ECO:0000256" key="2">
    <source>
        <dbReference type="SAM" id="SignalP"/>
    </source>
</evidence>
<gene>
    <name evidence="3" type="ORF">GGQ59_000086</name>
</gene>
<proteinExistence type="predicted"/>
<keyword evidence="2" id="KW-0732">Signal</keyword>
<keyword evidence="3" id="KW-0489">Methyltransferase</keyword>
<dbReference type="AlphaFoldDB" id="A0A840HXM9"/>
<feature type="region of interest" description="Disordered" evidence="1">
    <location>
        <begin position="19"/>
        <end position="90"/>
    </location>
</feature>